<feature type="transmembrane region" description="Helical" evidence="5">
    <location>
        <begin position="120"/>
        <end position="140"/>
    </location>
</feature>
<evidence type="ECO:0000256" key="2">
    <source>
        <dbReference type="ARBA" id="ARBA00022692"/>
    </source>
</evidence>
<dbReference type="PANTHER" id="PTHR32322">
    <property type="entry name" value="INNER MEMBRANE TRANSPORTER"/>
    <property type="match status" value="1"/>
</dbReference>
<keyword evidence="2 5" id="KW-0812">Transmembrane</keyword>
<evidence type="ECO:0000256" key="1">
    <source>
        <dbReference type="ARBA" id="ARBA00004141"/>
    </source>
</evidence>
<dbReference type="InterPro" id="IPR050638">
    <property type="entry name" value="AA-Vitamin_Transporters"/>
</dbReference>
<feature type="transmembrane region" description="Helical" evidence="5">
    <location>
        <begin position="68"/>
        <end position="87"/>
    </location>
</feature>
<dbReference type="Gene3D" id="1.10.3730.20">
    <property type="match status" value="1"/>
</dbReference>
<dbReference type="PANTHER" id="PTHR32322:SF9">
    <property type="entry name" value="AMINO-ACID METABOLITE EFFLUX PUMP-RELATED"/>
    <property type="match status" value="1"/>
</dbReference>
<keyword evidence="3 5" id="KW-1133">Transmembrane helix</keyword>
<proteinExistence type="predicted"/>
<dbReference type="Pfam" id="PF00892">
    <property type="entry name" value="EamA"/>
    <property type="match status" value="2"/>
</dbReference>
<name>A0A8J3M8Z2_9RHOB</name>
<keyword evidence="4 5" id="KW-0472">Membrane</keyword>
<comment type="caution">
    <text evidence="7">The sequence shown here is derived from an EMBL/GenBank/DDBJ whole genome shotgun (WGS) entry which is preliminary data.</text>
</comment>
<dbReference type="InterPro" id="IPR000620">
    <property type="entry name" value="EamA_dom"/>
</dbReference>
<dbReference type="EMBL" id="BNCJ01000014">
    <property type="protein sequence ID" value="GHF63793.1"/>
    <property type="molecule type" value="Genomic_DNA"/>
</dbReference>
<protein>
    <recommendedName>
        <fullName evidence="6">EamA domain-containing protein</fullName>
    </recommendedName>
</protein>
<dbReference type="InterPro" id="IPR037185">
    <property type="entry name" value="EmrE-like"/>
</dbReference>
<dbReference type="Proteomes" id="UP000626220">
    <property type="component" value="Unassembled WGS sequence"/>
</dbReference>
<gene>
    <name evidence="7" type="ORF">GCM10017056_38920</name>
</gene>
<organism evidence="7 8">
    <name type="scientific">Seohaeicola zhoushanensis</name>
    <dbReference type="NCBI Taxonomy" id="1569283"/>
    <lineage>
        <taxon>Bacteria</taxon>
        <taxon>Pseudomonadati</taxon>
        <taxon>Pseudomonadota</taxon>
        <taxon>Alphaproteobacteria</taxon>
        <taxon>Rhodobacterales</taxon>
        <taxon>Roseobacteraceae</taxon>
        <taxon>Seohaeicola</taxon>
    </lineage>
</organism>
<dbReference type="AlphaFoldDB" id="A0A8J3M8Z2"/>
<feature type="transmembrane region" description="Helical" evidence="5">
    <location>
        <begin position="146"/>
        <end position="166"/>
    </location>
</feature>
<feature type="transmembrane region" description="Helical" evidence="5">
    <location>
        <begin position="240"/>
        <end position="259"/>
    </location>
</feature>
<evidence type="ECO:0000256" key="5">
    <source>
        <dbReference type="SAM" id="Phobius"/>
    </source>
</evidence>
<feature type="transmembrane region" description="Helical" evidence="5">
    <location>
        <begin position="208"/>
        <end position="228"/>
    </location>
</feature>
<accession>A0A8J3M8Z2</accession>
<feature type="domain" description="EamA" evidence="6">
    <location>
        <begin position="147"/>
        <end position="282"/>
    </location>
</feature>
<feature type="transmembrane region" description="Helical" evidence="5">
    <location>
        <begin position="93"/>
        <end position="113"/>
    </location>
</feature>
<evidence type="ECO:0000256" key="4">
    <source>
        <dbReference type="ARBA" id="ARBA00023136"/>
    </source>
</evidence>
<evidence type="ECO:0000259" key="6">
    <source>
        <dbReference type="Pfam" id="PF00892"/>
    </source>
</evidence>
<dbReference type="GO" id="GO:0016020">
    <property type="term" value="C:membrane"/>
    <property type="evidence" value="ECO:0007669"/>
    <property type="project" value="UniProtKB-SubCell"/>
</dbReference>
<feature type="transmembrane region" description="Helical" evidence="5">
    <location>
        <begin position="178"/>
        <end position="196"/>
    </location>
</feature>
<comment type="subcellular location">
    <subcellularLocation>
        <location evidence="1">Membrane</location>
        <topology evidence="1">Multi-pass membrane protein</topology>
    </subcellularLocation>
</comment>
<sequence>MSRAFGLTAAALTGVQVGLAIVATRALAGQVAPFTLGLLRYAVGVAVLMPFLLRLAPRPLAKADRLPVLALGVVQFGVLIALLNAGLQHVTAAQGAVLFATFPLLTILLGALLGTERLSLARLAGAVISVAGIAVCLGAGTLPTSLAGAAMVLAAALSGAVCAIYYRPYLQRYPTLQVGTLAMLAAVVALFPLALSEAPLSVLPGLPLFGWGLVLFIGLSSGAGYLLWLSALKHAPASEATILMGLSPVTAVLVGHAVLDEPLTAGFAAGLALVLLGVSLAVLARR</sequence>
<reference evidence="7" key="1">
    <citation type="journal article" date="2014" name="Int. J. Syst. Evol. Microbiol.">
        <title>Complete genome sequence of Corynebacterium casei LMG S-19264T (=DSM 44701T), isolated from a smear-ripened cheese.</title>
        <authorList>
            <consortium name="US DOE Joint Genome Institute (JGI-PGF)"/>
            <person name="Walter F."/>
            <person name="Albersmeier A."/>
            <person name="Kalinowski J."/>
            <person name="Ruckert C."/>
        </authorList>
    </citation>
    <scope>NUCLEOTIDE SEQUENCE</scope>
    <source>
        <strain evidence="7">KCTC 42650</strain>
    </source>
</reference>
<evidence type="ECO:0000313" key="7">
    <source>
        <dbReference type="EMBL" id="GHF63793.1"/>
    </source>
</evidence>
<evidence type="ECO:0000313" key="8">
    <source>
        <dbReference type="Proteomes" id="UP000626220"/>
    </source>
</evidence>
<keyword evidence="8" id="KW-1185">Reference proteome</keyword>
<feature type="transmembrane region" description="Helical" evidence="5">
    <location>
        <begin position="38"/>
        <end position="56"/>
    </location>
</feature>
<evidence type="ECO:0000256" key="3">
    <source>
        <dbReference type="ARBA" id="ARBA00022989"/>
    </source>
</evidence>
<feature type="transmembrane region" description="Helical" evidence="5">
    <location>
        <begin position="265"/>
        <end position="284"/>
    </location>
</feature>
<dbReference type="SUPFAM" id="SSF103481">
    <property type="entry name" value="Multidrug resistance efflux transporter EmrE"/>
    <property type="match status" value="2"/>
</dbReference>
<feature type="domain" description="EamA" evidence="6">
    <location>
        <begin position="5"/>
        <end position="135"/>
    </location>
</feature>
<reference evidence="7" key="2">
    <citation type="submission" date="2020-09" db="EMBL/GenBank/DDBJ databases">
        <authorList>
            <person name="Sun Q."/>
            <person name="Kim S."/>
        </authorList>
    </citation>
    <scope>NUCLEOTIDE SEQUENCE</scope>
    <source>
        <strain evidence="7">KCTC 42650</strain>
    </source>
</reference>
<dbReference type="RefSeq" id="WP_229864298.1">
    <property type="nucleotide sequence ID" value="NZ_BNCJ01000014.1"/>
</dbReference>